<dbReference type="EMBL" id="UXUI01007141">
    <property type="protein sequence ID" value="VDD85685.1"/>
    <property type="molecule type" value="Genomic_DNA"/>
</dbReference>
<dbReference type="GO" id="GO:0030182">
    <property type="term" value="P:neuron differentiation"/>
    <property type="evidence" value="ECO:0007669"/>
    <property type="project" value="TreeGrafter"/>
</dbReference>
<dbReference type="PROSITE" id="PS50071">
    <property type="entry name" value="HOMEOBOX_2"/>
    <property type="match status" value="1"/>
</dbReference>
<dbReference type="GO" id="GO:0045664">
    <property type="term" value="P:regulation of neuron differentiation"/>
    <property type="evidence" value="ECO:0007669"/>
    <property type="project" value="UniProtKB-ARBA"/>
</dbReference>
<proteinExistence type="predicted"/>
<evidence type="ECO:0000256" key="2">
    <source>
        <dbReference type="ARBA" id="ARBA00022723"/>
    </source>
</evidence>
<evidence type="ECO:0000313" key="17">
    <source>
        <dbReference type="WBParaSite" id="EVEC_0000112001-mRNA-1"/>
    </source>
</evidence>
<feature type="domain" description="Homeobox" evidence="14">
    <location>
        <begin position="167"/>
        <end position="227"/>
    </location>
</feature>
<reference evidence="17" key="1">
    <citation type="submission" date="2017-02" db="UniProtKB">
        <authorList>
            <consortium name="WormBaseParasite"/>
        </authorList>
    </citation>
    <scope>IDENTIFICATION</scope>
</reference>
<evidence type="ECO:0000313" key="15">
    <source>
        <dbReference type="EMBL" id="VDD85685.1"/>
    </source>
</evidence>
<feature type="domain" description="LIM zinc-binding" evidence="13">
    <location>
        <begin position="75"/>
        <end position="137"/>
    </location>
</feature>
<evidence type="ECO:0000259" key="13">
    <source>
        <dbReference type="PROSITE" id="PS50023"/>
    </source>
</evidence>
<keyword evidence="4 10" id="KW-0862">Zinc</keyword>
<organism evidence="17">
    <name type="scientific">Enterobius vermicularis</name>
    <name type="common">Human pinworm</name>
    <dbReference type="NCBI Taxonomy" id="51028"/>
    <lineage>
        <taxon>Eukaryota</taxon>
        <taxon>Metazoa</taxon>
        <taxon>Ecdysozoa</taxon>
        <taxon>Nematoda</taxon>
        <taxon>Chromadorea</taxon>
        <taxon>Rhabditida</taxon>
        <taxon>Spirurina</taxon>
        <taxon>Oxyuridomorpha</taxon>
        <taxon>Oxyuroidea</taxon>
        <taxon>Oxyuridae</taxon>
        <taxon>Enterobius</taxon>
    </lineage>
</organism>
<comment type="subcellular location">
    <subcellularLocation>
        <location evidence="1 9 11">Nucleus</location>
    </subcellularLocation>
</comment>
<evidence type="ECO:0000256" key="11">
    <source>
        <dbReference type="RuleBase" id="RU000682"/>
    </source>
</evidence>
<keyword evidence="5 10" id="KW-0440">LIM domain</keyword>
<feature type="DNA-binding region" description="Homeobox" evidence="9">
    <location>
        <begin position="169"/>
        <end position="228"/>
    </location>
</feature>
<gene>
    <name evidence="15" type="ORF">EVEC_LOCUS828</name>
</gene>
<dbReference type="Gene3D" id="1.10.10.60">
    <property type="entry name" value="Homeodomain-like"/>
    <property type="match status" value="1"/>
</dbReference>
<keyword evidence="3" id="KW-0677">Repeat</keyword>
<evidence type="ECO:0000256" key="4">
    <source>
        <dbReference type="ARBA" id="ARBA00022833"/>
    </source>
</evidence>
<evidence type="ECO:0000256" key="8">
    <source>
        <dbReference type="ARBA" id="ARBA00023242"/>
    </source>
</evidence>
<keyword evidence="6 9" id="KW-0238">DNA-binding</keyword>
<accession>A0A0N4UUP0</accession>
<dbReference type="GO" id="GO:0045944">
    <property type="term" value="P:positive regulation of transcription by RNA polymerase II"/>
    <property type="evidence" value="ECO:0007669"/>
    <property type="project" value="UniProtKB-ARBA"/>
</dbReference>
<dbReference type="GO" id="GO:0000977">
    <property type="term" value="F:RNA polymerase II transcription regulatory region sequence-specific DNA binding"/>
    <property type="evidence" value="ECO:0007669"/>
    <property type="project" value="UniProtKB-ARBA"/>
</dbReference>
<dbReference type="InterPro" id="IPR001781">
    <property type="entry name" value="Znf_LIM"/>
</dbReference>
<dbReference type="InterPro" id="IPR050453">
    <property type="entry name" value="LIM_Homeobox_TF"/>
</dbReference>
<dbReference type="CDD" id="cd09379">
    <property type="entry name" value="LIM2_AWH"/>
    <property type="match status" value="1"/>
</dbReference>
<keyword evidence="2 10" id="KW-0479">Metal-binding</keyword>
<reference evidence="15 16" key="2">
    <citation type="submission" date="2018-10" db="EMBL/GenBank/DDBJ databases">
        <authorList>
            <consortium name="Pathogen Informatics"/>
        </authorList>
    </citation>
    <scope>NUCLEOTIDE SEQUENCE [LARGE SCALE GENOMIC DNA]</scope>
</reference>
<feature type="region of interest" description="Disordered" evidence="12">
    <location>
        <begin position="282"/>
        <end position="303"/>
    </location>
</feature>
<dbReference type="PROSITE" id="PS00478">
    <property type="entry name" value="LIM_DOMAIN_1"/>
    <property type="match status" value="2"/>
</dbReference>
<evidence type="ECO:0000256" key="9">
    <source>
        <dbReference type="PROSITE-ProRule" id="PRU00108"/>
    </source>
</evidence>
<dbReference type="GO" id="GO:0000981">
    <property type="term" value="F:DNA-binding transcription factor activity, RNA polymerase II-specific"/>
    <property type="evidence" value="ECO:0007669"/>
    <property type="project" value="TreeGrafter"/>
</dbReference>
<dbReference type="Pfam" id="PF00046">
    <property type="entry name" value="Homeodomain"/>
    <property type="match status" value="1"/>
</dbReference>
<dbReference type="PANTHER" id="PTHR24208:SF127">
    <property type="entry name" value="LIM_HOMEOBOX PROTEIN AWH"/>
    <property type="match status" value="1"/>
</dbReference>
<evidence type="ECO:0000256" key="12">
    <source>
        <dbReference type="SAM" id="MobiDB-lite"/>
    </source>
</evidence>
<protein>
    <submittedName>
        <fullName evidence="17">LIM/homeobox protein Awh</fullName>
    </submittedName>
</protein>
<evidence type="ECO:0000256" key="6">
    <source>
        <dbReference type="ARBA" id="ARBA00023125"/>
    </source>
</evidence>
<dbReference type="Proteomes" id="UP000274131">
    <property type="component" value="Unassembled WGS sequence"/>
</dbReference>
<feature type="domain" description="LIM zinc-binding" evidence="13">
    <location>
        <begin position="9"/>
        <end position="70"/>
    </location>
</feature>
<dbReference type="SUPFAM" id="SSF57716">
    <property type="entry name" value="Glucocorticoid receptor-like (DNA-binding domain)"/>
    <property type="match status" value="2"/>
</dbReference>
<evidence type="ECO:0000256" key="10">
    <source>
        <dbReference type="PROSITE-ProRule" id="PRU00125"/>
    </source>
</evidence>
<dbReference type="InterPro" id="IPR009057">
    <property type="entry name" value="Homeodomain-like_sf"/>
</dbReference>
<dbReference type="GO" id="GO:0005634">
    <property type="term" value="C:nucleus"/>
    <property type="evidence" value="ECO:0007669"/>
    <property type="project" value="UniProtKB-SubCell"/>
</dbReference>
<sequence length="303" mass="34038">MHKFQNESEMCSSCADYINEQTLLSVNSQYWHSKCLRCSQCSIQLENHPTCFIKGDSIYCKNCYNRQLSIRQFGTKCSSCQRIIQPTDWVRRARSFVYHLACFACDHCKRQLSTGEEFALQDCRLLCKQHYVELVEGDSGGLIHLNATSSRLKPPADYSSVLGQPKTKTKRVRTTFAEEQLAVLQTHFQIDSNPDGADLERIATMTGLSKRVTQVWFQNSRARQKKYQGSKKSHRSSSGNGRSSTDPCSSPKSPSCDSNDGMIFPTSVLTSAEDALVPEQTSKSIIKAKEDSNVTLQSGPLYD</sequence>
<dbReference type="OrthoDB" id="10068367at2759"/>
<evidence type="ECO:0000256" key="1">
    <source>
        <dbReference type="ARBA" id="ARBA00004123"/>
    </source>
</evidence>
<keyword evidence="8 9" id="KW-0539">Nucleus</keyword>
<evidence type="ECO:0000259" key="14">
    <source>
        <dbReference type="PROSITE" id="PS50071"/>
    </source>
</evidence>
<dbReference type="PROSITE" id="PS50023">
    <property type="entry name" value="LIM_DOMAIN_2"/>
    <property type="match status" value="2"/>
</dbReference>
<feature type="compositionally biased region" description="Low complexity" evidence="12">
    <location>
        <begin position="236"/>
        <end position="258"/>
    </location>
</feature>
<name>A0A0N4UUP0_ENTVE</name>
<evidence type="ECO:0000256" key="7">
    <source>
        <dbReference type="ARBA" id="ARBA00023155"/>
    </source>
</evidence>
<dbReference type="CDD" id="cd00086">
    <property type="entry name" value="homeodomain"/>
    <property type="match status" value="1"/>
</dbReference>
<dbReference type="STRING" id="51028.A0A0N4UUP0"/>
<dbReference type="SMART" id="SM00132">
    <property type="entry name" value="LIM"/>
    <property type="match status" value="2"/>
</dbReference>
<keyword evidence="7 9" id="KW-0371">Homeobox</keyword>
<dbReference type="PANTHER" id="PTHR24208">
    <property type="entry name" value="LIM/HOMEOBOX PROTEIN LHX"/>
    <property type="match status" value="1"/>
</dbReference>
<evidence type="ECO:0000256" key="3">
    <source>
        <dbReference type="ARBA" id="ARBA00022737"/>
    </source>
</evidence>
<dbReference type="Pfam" id="PF00412">
    <property type="entry name" value="LIM"/>
    <property type="match status" value="2"/>
</dbReference>
<dbReference type="GO" id="GO:0046872">
    <property type="term" value="F:metal ion binding"/>
    <property type="evidence" value="ECO:0007669"/>
    <property type="project" value="UniProtKB-KW"/>
</dbReference>
<feature type="region of interest" description="Disordered" evidence="12">
    <location>
        <begin position="220"/>
        <end position="264"/>
    </location>
</feature>
<dbReference type="FunFam" id="1.10.10.60:FF:000027">
    <property type="entry name" value="LIM/homeobox protein Lhx9"/>
    <property type="match status" value="1"/>
</dbReference>
<dbReference type="InterPro" id="IPR001356">
    <property type="entry name" value="HD"/>
</dbReference>
<dbReference type="SMART" id="SM00389">
    <property type="entry name" value="HOX"/>
    <property type="match status" value="1"/>
</dbReference>
<feature type="compositionally biased region" description="Polar residues" evidence="12">
    <location>
        <begin position="293"/>
        <end position="303"/>
    </location>
</feature>
<evidence type="ECO:0000313" key="16">
    <source>
        <dbReference type="Proteomes" id="UP000274131"/>
    </source>
</evidence>
<dbReference type="SUPFAM" id="SSF46689">
    <property type="entry name" value="Homeodomain-like"/>
    <property type="match status" value="1"/>
</dbReference>
<feature type="compositionally biased region" description="Basic residues" evidence="12">
    <location>
        <begin position="222"/>
        <end position="235"/>
    </location>
</feature>
<dbReference type="AlphaFoldDB" id="A0A0N4UUP0"/>
<evidence type="ECO:0000256" key="5">
    <source>
        <dbReference type="ARBA" id="ARBA00023038"/>
    </source>
</evidence>
<keyword evidence="16" id="KW-1185">Reference proteome</keyword>
<dbReference type="Gene3D" id="2.10.110.10">
    <property type="entry name" value="Cysteine Rich Protein"/>
    <property type="match status" value="2"/>
</dbReference>
<dbReference type="WBParaSite" id="EVEC_0000112001-mRNA-1">
    <property type="protein sequence ID" value="EVEC_0000112001-mRNA-1"/>
    <property type="gene ID" value="EVEC_0000112001"/>
</dbReference>